<feature type="domain" description="DUF6603" evidence="2">
    <location>
        <begin position="899"/>
        <end position="1135"/>
    </location>
</feature>
<feature type="region of interest" description="Disordered" evidence="1">
    <location>
        <begin position="54"/>
        <end position="77"/>
    </location>
</feature>
<feature type="compositionally biased region" description="Polar residues" evidence="1">
    <location>
        <begin position="63"/>
        <end position="75"/>
    </location>
</feature>
<keyword evidence="4" id="KW-1185">Reference proteome</keyword>
<organism evidence="3 4">
    <name type="scientific">Tenggerimyces flavus</name>
    <dbReference type="NCBI Taxonomy" id="1708749"/>
    <lineage>
        <taxon>Bacteria</taxon>
        <taxon>Bacillati</taxon>
        <taxon>Actinomycetota</taxon>
        <taxon>Actinomycetes</taxon>
        <taxon>Propionibacteriales</taxon>
        <taxon>Nocardioidaceae</taxon>
        <taxon>Tenggerimyces</taxon>
    </lineage>
</organism>
<name>A0ABV7YPU7_9ACTN</name>
<sequence length="2261" mass="239753">MSLWDDLPSSLKQGGTLDNLEPVLDSVDTPTEETRTEDDGFTWRVWKTRAGGDKPLSVDLGSGKTSRSDSLNTGTPLVFPQPDIDIELGLRLTGPGGDPDGTVRLVLDTPNAIVRLPFLRGAKLDAQGQLRPDPNNVNVRFHLPAIKLQLLRPAAGGFEPKLLSSTLDNHPPQDQIFDFIRMEPPHAIIGPGNVVGFAFRSATLDLTGDAGPAGVPANARTQPDAWQGFYLPEVRLFVAPEGLEGLAASAGVRDLWVGIGQHEGVTGLFEAEVVNRGTNPTVRLAFQGPAGEWYPVADNANTNAVVELPDSATLYITAGGGLAPYTYRVLVNNADPTTLDRRTILVPDTGELTLSIEVTDAGLHTQPRGIKVKKRASTGGTPTPPGENEVKPRTTSTTGHRVVVSAPVGLTVTVSLTPDDGGDLAWSWPGGSATGKTAQIPVAAGATVQVTATRTVTPAAVEPFSLYTLFERPKASEFQPGGPTAWADNLTNHATVQASSKTGWGSAERFLSDESKARLAQLPAATPLTVEGFASYENKNDEGTIAYNLALSERRRDVLVYLLKETFGFTNVTPGTAHGHGPARAGGTGVPAATSPKWWRATATPGLANPITETITAELTRPPATSTEVDPEPTRPLVPDCFRKLGVRVELIRGTFVRAEVYGEFDVRTAAEARLDKLTNDELPARTNPSDGICTFLVRFRIAEDRSSWLTSAEFRAIEGDLDGLAKVESSTGSTALDILGAVTALAPLLAASAPPSPTAGELVPLALVGASAIALGASDKFTTKHVILRGGELVVSDGIVDPVTGSGPTTTRVSILLDLETAFSFDLGIIKVDPAHPILTRYKAVGIRSTWDAEPDPGGELEYIPLPVFDPSRGYTLDIPAGSLLAAPPLDSFLRVLGIKASRLNPAFLEVEVGLGVDLGVVTVDTARVRFRLDPPPNSLELTKLSATLDIPGAIHGTGYLEITDLGFKGAFDITLPSVGIRAYATLALEQQNGTTGLLVGAGVEFPVPLPLGNSGLGIFGFLGGVGTNYRRNEPTGVQAPALKWLESQMTPERGFNVMHPAGWQLEPGSFAIAAGLLLGTAEGGFLLHLKGIVLVELPGPRLMLMMKADVLKLPPVLESQSSATFLAVLDLDFGRGTITIGIVAEYNVVDLLKIRVPVTAFFDLNQSRNWFIDLGTYTEPVTVSVLDVFRGTGYLMIHGDGTTLSIPGLPIATNGLAIAVGFHLQAVLMGSKSIGLYFEVAAGFDALVSFDPYAIGGRIYARGELRLWVVSVSASAELTVLVGRQLEPDGTVVDKTYIHGEVCGSVDLFFFEIEGCIELTIGESEPPDPVAPDLVAGVKLVSRSPALVEGSATDRAVDGTLADAVAQGSSEAPPTVPLDAVPVVMFEVPPMVQAGNIVLGGEARGTSGVGADPWVRQGDKWWRYQVTKVELVGDLQPPPPTGKTPATWWPRNAPGQSQLGPALALLSWLPTPTPRAVPYGESLTTTVHEQWGHICGPVAPAAYVLWTFDDKPTGPSRIGWTLAGVPWPDGPGDFRSTPVDAKLVVTEPWRTGNALADALQGTDPAIVVGDAVRCPDGEITHVDSLQEWANGNPTSFSNAAMPTSGGALQDVVDLLATGTSLADVASEWVDTAWDPDLSNLPLSCQGRILRSPTGDLPEPAPDAPEEEREIVKQVWDKTGFKPAELGNAVRLDLDGGLEAFELLMLVNEQMLNERLIVNCVDANGAVLAQQPVRPEDMVVPGNPLPPEWTDPAGPWADPIERAGRLAARVATKQRLLLLVRVVVDVPRGTHHVVIGAVRDEPNLVGTPFWLIAATGVSTNERWRFDYDTEVVTKDRDLLESTLSQDPNDVALLKPSLTYTVRVSWRAQFLEQEAKPSATAPETWGPERTQEFRFAADGPEELPTDLRPWLLASAPSTNETGVLCAEPIRIALATQNVAALYDAYGKELRVRVQASSGFHPEPPGGGDFLVLEPLLGGAIDPTGVAGPLSPTLGSVMPPWNQAVTELLDELPCTDGSGSSTYGTTLTLPYDLQPLTDYLVDVEAVAKGAAPNAAGLLVHRIGFTTSRFKTVDDLAKLIRLAVLENRHVPNATALGALPVEPAGDILDAAYQAAGLAVPHVPRYPAVQVLWSGDAVPQPVAVVVECSEAMWRSRPMPTQVAGPPDPSAGPGHKWWAAVEQDWLSLRPRTTPPVAGDTPPATVTRVVQGPGGTRAVVLLAAGSRGSELRLDLVVAGDALAGTAEKRAEAVRVILDRAPWEVDD</sequence>
<gene>
    <name evidence="3" type="ORF">ACFOUW_39200</name>
</gene>
<evidence type="ECO:0000313" key="3">
    <source>
        <dbReference type="EMBL" id="MFC3766909.1"/>
    </source>
</evidence>
<protein>
    <submittedName>
        <fullName evidence="3">DUF6603 domain-containing protein</fullName>
    </submittedName>
</protein>
<dbReference type="InterPro" id="IPR046538">
    <property type="entry name" value="DUF6603"/>
</dbReference>
<dbReference type="Proteomes" id="UP001595699">
    <property type="component" value="Unassembled WGS sequence"/>
</dbReference>
<evidence type="ECO:0000256" key="1">
    <source>
        <dbReference type="SAM" id="MobiDB-lite"/>
    </source>
</evidence>
<dbReference type="Pfam" id="PF20248">
    <property type="entry name" value="DUF6603"/>
    <property type="match status" value="1"/>
</dbReference>
<evidence type="ECO:0000259" key="2">
    <source>
        <dbReference type="Pfam" id="PF20248"/>
    </source>
</evidence>
<proteinExistence type="predicted"/>
<dbReference type="RefSeq" id="WP_205115954.1">
    <property type="nucleotide sequence ID" value="NZ_JAFBCM010000001.1"/>
</dbReference>
<dbReference type="EMBL" id="JBHRZH010000062">
    <property type="protein sequence ID" value="MFC3766909.1"/>
    <property type="molecule type" value="Genomic_DNA"/>
</dbReference>
<reference evidence="4" key="1">
    <citation type="journal article" date="2019" name="Int. J. Syst. Evol. Microbiol.">
        <title>The Global Catalogue of Microorganisms (GCM) 10K type strain sequencing project: providing services to taxonomists for standard genome sequencing and annotation.</title>
        <authorList>
            <consortium name="The Broad Institute Genomics Platform"/>
            <consortium name="The Broad Institute Genome Sequencing Center for Infectious Disease"/>
            <person name="Wu L."/>
            <person name="Ma J."/>
        </authorList>
    </citation>
    <scope>NUCLEOTIDE SEQUENCE [LARGE SCALE GENOMIC DNA]</scope>
    <source>
        <strain evidence="4">CGMCC 4.7241</strain>
    </source>
</reference>
<comment type="caution">
    <text evidence="3">The sequence shown here is derived from an EMBL/GenBank/DDBJ whole genome shotgun (WGS) entry which is preliminary data.</text>
</comment>
<feature type="region of interest" description="Disordered" evidence="1">
    <location>
        <begin position="1"/>
        <end position="39"/>
    </location>
</feature>
<evidence type="ECO:0000313" key="4">
    <source>
        <dbReference type="Proteomes" id="UP001595699"/>
    </source>
</evidence>
<feature type="region of interest" description="Disordered" evidence="1">
    <location>
        <begin position="372"/>
        <end position="398"/>
    </location>
</feature>
<accession>A0ABV7YPU7</accession>